<evidence type="ECO:0000256" key="1">
    <source>
        <dbReference type="ARBA" id="ARBA00022801"/>
    </source>
</evidence>
<dbReference type="InterPro" id="IPR049492">
    <property type="entry name" value="BD-FAE-like_dom"/>
</dbReference>
<dbReference type="SUPFAM" id="SSF53474">
    <property type="entry name" value="alpha/beta-Hydrolases"/>
    <property type="match status" value="1"/>
</dbReference>
<evidence type="ECO:0000259" key="4">
    <source>
        <dbReference type="Pfam" id="PF20434"/>
    </source>
</evidence>
<dbReference type="EMBL" id="JADIMI010000016">
    <property type="protein sequence ID" value="MBO8451633.1"/>
    <property type="molecule type" value="Genomic_DNA"/>
</dbReference>
<accession>A0A9D9EQ56</accession>
<gene>
    <name evidence="5" type="ORF">IAC06_01945</name>
</gene>
<keyword evidence="3" id="KW-0732">Signal</keyword>
<keyword evidence="1" id="KW-0378">Hydrolase</keyword>
<evidence type="ECO:0000256" key="3">
    <source>
        <dbReference type="SAM" id="SignalP"/>
    </source>
</evidence>
<evidence type="ECO:0000313" key="5">
    <source>
        <dbReference type="EMBL" id="MBO8451633.1"/>
    </source>
</evidence>
<protein>
    <submittedName>
        <fullName evidence="5">Carboxylesterase family protein</fullName>
    </submittedName>
</protein>
<dbReference type="Pfam" id="PF20434">
    <property type="entry name" value="BD-FAE"/>
    <property type="match status" value="1"/>
</dbReference>
<reference evidence="5" key="2">
    <citation type="journal article" date="2021" name="PeerJ">
        <title>Extensive microbial diversity within the chicken gut microbiome revealed by metagenomics and culture.</title>
        <authorList>
            <person name="Gilroy R."/>
            <person name="Ravi A."/>
            <person name="Getino M."/>
            <person name="Pursley I."/>
            <person name="Horton D.L."/>
            <person name="Alikhan N.F."/>
            <person name="Baker D."/>
            <person name="Gharbi K."/>
            <person name="Hall N."/>
            <person name="Watson M."/>
            <person name="Adriaenssens E.M."/>
            <person name="Foster-Nyarko E."/>
            <person name="Jarju S."/>
            <person name="Secka A."/>
            <person name="Antonio M."/>
            <person name="Oren A."/>
            <person name="Chaudhuri R.R."/>
            <person name="La Ragione R."/>
            <person name="Hildebrand F."/>
            <person name="Pallen M.J."/>
        </authorList>
    </citation>
    <scope>NUCLEOTIDE SEQUENCE</scope>
    <source>
        <strain evidence="5">B1-20833</strain>
    </source>
</reference>
<feature type="region of interest" description="Disordered" evidence="2">
    <location>
        <begin position="299"/>
        <end position="318"/>
    </location>
</feature>
<feature type="domain" description="BD-FAE-like" evidence="4">
    <location>
        <begin position="45"/>
        <end position="162"/>
    </location>
</feature>
<dbReference type="GO" id="GO:0016787">
    <property type="term" value="F:hydrolase activity"/>
    <property type="evidence" value="ECO:0007669"/>
    <property type="project" value="UniProtKB-KW"/>
</dbReference>
<comment type="caution">
    <text evidence="5">The sequence shown here is derived from an EMBL/GenBank/DDBJ whole genome shotgun (WGS) entry which is preliminary data.</text>
</comment>
<sequence>MKKTILAAIIALMPMAAGADNNEIPCIEPDGTYMFARRDTCDLYMDIYYPEDGSETIYNGQRKPAILFVFGGGFIGGSRDEPYNLPWYKALTENGYTVIAIDYRLGLKGAESVGIGQVDVLDKAIHMAVEDLFSATAFIAENADALNVAPDKLVLCGSSAGAITILQAEYELCNRTHYAAELPEGFRYAGLMSFAGGILSRQGKLKFGREASPIMLLHGTEDKLVNYKQVAFFNLGFYGSHRIAERLEKSGSVYCIFRYPGHGHEIASIMGQTVPMQDAFIKENVIDGKRTVIDATVNSPGIPSGKGMSQSRKELYGN</sequence>
<dbReference type="Proteomes" id="UP000823661">
    <property type="component" value="Unassembled WGS sequence"/>
</dbReference>
<dbReference type="InterPro" id="IPR029058">
    <property type="entry name" value="AB_hydrolase_fold"/>
</dbReference>
<feature type="signal peptide" evidence="3">
    <location>
        <begin position="1"/>
        <end position="19"/>
    </location>
</feature>
<dbReference type="InterPro" id="IPR050300">
    <property type="entry name" value="GDXG_lipolytic_enzyme"/>
</dbReference>
<dbReference type="Gene3D" id="3.40.50.1820">
    <property type="entry name" value="alpha/beta hydrolase"/>
    <property type="match status" value="1"/>
</dbReference>
<feature type="chain" id="PRO_5038789477" evidence="3">
    <location>
        <begin position="20"/>
        <end position="318"/>
    </location>
</feature>
<dbReference type="PANTHER" id="PTHR48081">
    <property type="entry name" value="AB HYDROLASE SUPERFAMILY PROTEIN C4A8.06C"/>
    <property type="match status" value="1"/>
</dbReference>
<name>A0A9D9EQ56_9BACT</name>
<evidence type="ECO:0000313" key="6">
    <source>
        <dbReference type="Proteomes" id="UP000823661"/>
    </source>
</evidence>
<evidence type="ECO:0000256" key="2">
    <source>
        <dbReference type="SAM" id="MobiDB-lite"/>
    </source>
</evidence>
<dbReference type="AlphaFoldDB" id="A0A9D9EQ56"/>
<reference evidence="5" key="1">
    <citation type="submission" date="2020-10" db="EMBL/GenBank/DDBJ databases">
        <authorList>
            <person name="Gilroy R."/>
        </authorList>
    </citation>
    <scope>NUCLEOTIDE SEQUENCE</scope>
    <source>
        <strain evidence="5">B1-20833</strain>
    </source>
</reference>
<organism evidence="5 6">
    <name type="scientific">Candidatus Cryptobacteroides intestinavium</name>
    <dbReference type="NCBI Taxonomy" id="2840766"/>
    <lineage>
        <taxon>Bacteria</taxon>
        <taxon>Pseudomonadati</taxon>
        <taxon>Bacteroidota</taxon>
        <taxon>Bacteroidia</taxon>
        <taxon>Bacteroidales</taxon>
        <taxon>Candidatus Cryptobacteroides</taxon>
    </lineage>
</organism>
<proteinExistence type="predicted"/>